<proteinExistence type="predicted"/>
<keyword evidence="1" id="KW-0812">Transmembrane</keyword>
<accession>A0A6J4TCL7</accession>
<reference evidence="2" key="1">
    <citation type="submission" date="2020-02" db="EMBL/GenBank/DDBJ databases">
        <authorList>
            <person name="Meier V. D."/>
        </authorList>
    </citation>
    <scope>NUCLEOTIDE SEQUENCE</scope>
    <source>
        <strain evidence="2">AVDCRST_MAG45</strain>
    </source>
</reference>
<protein>
    <submittedName>
        <fullName evidence="2">Uncharacterized protein</fullName>
    </submittedName>
</protein>
<keyword evidence="1" id="KW-1133">Transmembrane helix</keyword>
<gene>
    <name evidence="2" type="ORF">AVDCRST_MAG45-2367</name>
</gene>
<evidence type="ECO:0000256" key="1">
    <source>
        <dbReference type="SAM" id="Phobius"/>
    </source>
</evidence>
<feature type="transmembrane region" description="Helical" evidence="1">
    <location>
        <begin position="28"/>
        <end position="47"/>
    </location>
</feature>
<organism evidence="2">
    <name type="scientific">uncultured Solirubrobacterales bacterium</name>
    <dbReference type="NCBI Taxonomy" id="768556"/>
    <lineage>
        <taxon>Bacteria</taxon>
        <taxon>Bacillati</taxon>
        <taxon>Actinomycetota</taxon>
        <taxon>Thermoleophilia</taxon>
        <taxon>Solirubrobacterales</taxon>
        <taxon>environmental samples</taxon>
    </lineage>
</organism>
<dbReference type="EMBL" id="CADCVU010000204">
    <property type="protein sequence ID" value="CAA9518746.1"/>
    <property type="molecule type" value="Genomic_DNA"/>
</dbReference>
<dbReference type="AlphaFoldDB" id="A0A6J4TCL7"/>
<keyword evidence="1" id="KW-0472">Membrane</keyword>
<evidence type="ECO:0000313" key="2">
    <source>
        <dbReference type="EMBL" id="CAA9518746.1"/>
    </source>
</evidence>
<name>A0A6J4TCL7_9ACTN</name>
<sequence>MRPGRLAFALGALVGATAVLLEESTPLTVAVLAPVGLFALLVIGVAVNRRTPLP</sequence>